<dbReference type="CDD" id="cd16352">
    <property type="entry name" value="CheD"/>
    <property type="match status" value="1"/>
</dbReference>
<accession>A0A1M4UN64</accession>
<keyword evidence="2 3" id="KW-0378">Hydrolase</keyword>
<evidence type="ECO:0000256" key="2">
    <source>
        <dbReference type="ARBA" id="ARBA00022801"/>
    </source>
</evidence>
<dbReference type="EMBL" id="FQVM01000005">
    <property type="protein sequence ID" value="SHE58020.1"/>
    <property type="molecule type" value="Genomic_DNA"/>
</dbReference>
<evidence type="ECO:0000313" key="5">
    <source>
        <dbReference type="Proteomes" id="UP000184035"/>
    </source>
</evidence>
<dbReference type="HAMAP" id="MF_01440">
    <property type="entry name" value="CheD"/>
    <property type="match status" value="1"/>
</dbReference>
<dbReference type="PANTHER" id="PTHR35147:SF1">
    <property type="entry name" value="CHEMORECEPTOR GLUTAMINE DEAMIDASE CHED-RELATED"/>
    <property type="match status" value="1"/>
</dbReference>
<dbReference type="Proteomes" id="UP000184035">
    <property type="component" value="Unassembled WGS sequence"/>
</dbReference>
<dbReference type="Pfam" id="PF03975">
    <property type="entry name" value="CheD"/>
    <property type="match status" value="1"/>
</dbReference>
<dbReference type="Gene3D" id="3.30.1330.200">
    <property type="match status" value="1"/>
</dbReference>
<dbReference type="PANTHER" id="PTHR35147">
    <property type="entry name" value="CHEMORECEPTOR GLUTAMINE DEAMIDASE CHED-RELATED"/>
    <property type="match status" value="1"/>
</dbReference>
<dbReference type="EC" id="3.5.1.44" evidence="3"/>
<organism evidence="4 5">
    <name type="scientific">Clostridium fallax</name>
    <dbReference type="NCBI Taxonomy" id="1533"/>
    <lineage>
        <taxon>Bacteria</taxon>
        <taxon>Bacillati</taxon>
        <taxon>Bacillota</taxon>
        <taxon>Clostridia</taxon>
        <taxon>Eubacteriales</taxon>
        <taxon>Clostridiaceae</taxon>
        <taxon>Clostridium</taxon>
    </lineage>
</organism>
<proteinExistence type="inferred from homology"/>
<keyword evidence="5" id="KW-1185">Reference proteome</keyword>
<comment type="similarity">
    <text evidence="3">Belongs to the CheD family.</text>
</comment>
<reference evidence="4 5" key="1">
    <citation type="submission" date="2016-11" db="EMBL/GenBank/DDBJ databases">
        <authorList>
            <person name="Jaros S."/>
            <person name="Januszkiewicz K."/>
            <person name="Wedrychowicz H."/>
        </authorList>
    </citation>
    <scope>NUCLEOTIDE SEQUENCE [LARGE SCALE GENOMIC DNA]</scope>
    <source>
        <strain evidence="4 5">DSM 2631</strain>
    </source>
</reference>
<evidence type="ECO:0000256" key="1">
    <source>
        <dbReference type="ARBA" id="ARBA00022500"/>
    </source>
</evidence>
<name>A0A1M4UN64_9CLOT</name>
<dbReference type="STRING" id="1533.SAMN05443638_105104"/>
<protein>
    <recommendedName>
        <fullName evidence="3">Probable chemoreceptor glutamine deamidase CheD</fullName>
        <ecNumber evidence="3">3.5.1.44</ecNumber>
    </recommendedName>
</protein>
<evidence type="ECO:0000313" key="4">
    <source>
        <dbReference type="EMBL" id="SHE58020.1"/>
    </source>
</evidence>
<dbReference type="NCBIfam" id="NF010015">
    <property type="entry name" value="PRK13490.1"/>
    <property type="match status" value="1"/>
</dbReference>
<evidence type="ECO:0000256" key="3">
    <source>
        <dbReference type="HAMAP-Rule" id="MF_01440"/>
    </source>
</evidence>
<dbReference type="InterPro" id="IPR005659">
    <property type="entry name" value="Chemorcpt_Glu_NH3ase_CheD"/>
</dbReference>
<dbReference type="GO" id="GO:0050568">
    <property type="term" value="F:protein-glutamine glutaminase activity"/>
    <property type="evidence" value="ECO:0007669"/>
    <property type="project" value="UniProtKB-UniRule"/>
</dbReference>
<dbReference type="RefSeq" id="WP_072893726.1">
    <property type="nucleotide sequence ID" value="NZ_FQVM01000005.1"/>
</dbReference>
<sequence>MESYIKVGIADLNIAYFPDKIMTIGLGSCIGIAIYDYEKKIVGLAHIMLANSKQFKEVTNPYKFADLAIPILVDKLIKIGCNKRRLKAKIAGGASMFNFSDKSIINDIGKRNGEAVIESLKALNIPIVASDLGGVKGRTMTVDTSDGKVTLKIIGQGIKEL</sequence>
<keyword evidence="1 3" id="KW-0145">Chemotaxis</keyword>
<dbReference type="OrthoDB" id="9807202at2"/>
<gene>
    <name evidence="3" type="primary">cheD</name>
    <name evidence="4" type="ORF">SAMN05443638_105104</name>
</gene>
<comment type="catalytic activity">
    <reaction evidence="3">
        <text>L-glutaminyl-[protein] + H2O = L-glutamyl-[protein] + NH4(+)</text>
        <dbReference type="Rhea" id="RHEA:16441"/>
        <dbReference type="Rhea" id="RHEA-COMP:10207"/>
        <dbReference type="Rhea" id="RHEA-COMP:10208"/>
        <dbReference type="ChEBI" id="CHEBI:15377"/>
        <dbReference type="ChEBI" id="CHEBI:28938"/>
        <dbReference type="ChEBI" id="CHEBI:29973"/>
        <dbReference type="ChEBI" id="CHEBI:30011"/>
        <dbReference type="EC" id="3.5.1.44"/>
    </reaction>
</comment>
<dbReference type="InterPro" id="IPR011324">
    <property type="entry name" value="Cytotoxic_necrot_fac-like_cat"/>
</dbReference>
<comment type="function">
    <text evidence="3">Probably deamidates glutamine residues to glutamate on methyl-accepting chemotaxis receptors (MCPs), playing an important role in chemotaxis.</text>
</comment>
<dbReference type="SUPFAM" id="SSF64438">
    <property type="entry name" value="CNF1/YfiH-like putative cysteine hydrolases"/>
    <property type="match status" value="1"/>
</dbReference>
<dbReference type="GO" id="GO:0006935">
    <property type="term" value="P:chemotaxis"/>
    <property type="evidence" value="ECO:0007669"/>
    <property type="project" value="UniProtKB-UniRule"/>
</dbReference>
<dbReference type="AlphaFoldDB" id="A0A1M4UN64"/>
<dbReference type="InterPro" id="IPR038592">
    <property type="entry name" value="CheD-like_sf"/>
</dbReference>